<feature type="compositionally biased region" description="Basic and acidic residues" evidence="1">
    <location>
        <begin position="220"/>
        <end position="237"/>
    </location>
</feature>
<protein>
    <recommendedName>
        <fullName evidence="4">DUF3027 domain-containing protein</fullName>
    </recommendedName>
</protein>
<dbReference type="AlphaFoldDB" id="A0A7W9LAR3"/>
<gene>
    <name evidence="2" type="ORF">HD596_003665</name>
</gene>
<evidence type="ECO:0000313" key="2">
    <source>
        <dbReference type="EMBL" id="MBB5776909.1"/>
    </source>
</evidence>
<organism evidence="2 3">
    <name type="scientific">Nonomuraea jabiensis</name>
    <dbReference type="NCBI Taxonomy" id="882448"/>
    <lineage>
        <taxon>Bacteria</taxon>
        <taxon>Bacillati</taxon>
        <taxon>Actinomycetota</taxon>
        <taxon>Actinomycetes</taxon>
        <taxon>Streptosporangiales</taxon>
        <taxon>Streptosporangiaceae</taxon>
        <taxon>Nonomuraea</taxon>
    </lineage>
</organism>
<dbReference type="RefSeq" id="WP_185070452.1">
    <property type="nucleotide sequence ID" value="NZ_JACHMB010000001.1"/>
</dbReference>
<name>A0A7W9LAR3_9ACTN</name>
<dbReference type="Proteomes" id="UP000579153">
    <property type="component" value="Unassembled WGS sequence"/>
</dbReference>
<evidence type="ECO:0008006" key="4">
    <source>
        <dbReference type="Google" id="ProtNLM"/>
    </source>
</evidence>
<evidence type="ECO:0000256" key="1">
    <source>
        <dbReference type="SAM" id="MobiDB-lite"/>
    </source>
</evidence>
<feature type="region of interest" description="Disordered" evidence="1">
    <location>
        <begin position="204"/>
        <end position="237"/>
    </location>
</feature>
<proteinExistence type="predicted"/>
<reference evidence="2 3" key="1">
    <citation type="submission" date="2020-08" db="EMBL/GenBank/DDBJ databases">
        <title>Sequencing the genomes of 1000 actinobacteria strains.</title>
        <authorList>
            <person name="Klenk H.-P."/>
        </authorList>
    </citation>
    <scope>NUCLEOTIDE SEQUENCE [LARGE SCALE GENOMIC DNA]</scope>
    <source>
        <strain evidence="2 3">DSM 45507</strain>
    </source>
</reference>
<dbReference type="EMBL" id="JACHMB010000001">
    <property type="protein sequence ID" value="MBB5776909.1"/>
    <property type="molecule type" value="Genomic_DNA"/>
</dbReference>
<dbReference type="Pfam" id="PF11228">
    <property type="entry name" value="DUF3027"/>
    <property type="match status" value="1"/>
</dbReference>
<keyword evidence="3" id="KW-1185">Reference proteome</keyword>
<dbReference type="InterPro" id="IPR021391">
    <property type="entry name" value="DUF3027"/>
</dbReference>
<accession>A0A7W9LAR3</accession>
<comment type="caution">
    <text evidence="2">The sequence shown here is derived from an EMBL/GenBank/DDBJ whole genome shotgun (WGS) entry which is preliminary data.</text>
</comment>
<evidence type="ECO:0000313" key="3">
    <source>
        <dbReference type="Proteomes" id="UP000579153"/>
    </source>
</evidence>
<sequence length="237" mass="27056">MTDNPDHAGYSEAERSAIHERWLAERHRRTEDPHYREEWYSEQCGACRFWFPLAGALGNDYGACANAASPFDGRIRFEHDGCDAFQESGTWSVPEDHETYRRWRLYLDALDNRDERGLLLLRDALTEEPDRELALAVILRALEAVTADERREWIDLAPAGQDRERAEARAKDLELLTGGPAGQPGEWSEWLQLRLAATTSDPATLETLARAGRTKRVRRLATERKRAMRDPDAPPVT</sequence>